<dbReference type="Pfam" id="PF13927">
    <property type="entry name" value="Ig_3"/>
    <property type="match status" value="1"/>
</dbReference>
<evidence type="ECO:0000256" key="4">
    <source>
        <dbReference type="SAM" id="Phobius"/>
    </source>
</evidence>
<organism evidence="7 8">
    <name type="scientific">Hymenochirus boettgeri</name>
    <name type="common">Congo dwarf clawed frog</name>
    <dbReference type="NCBI Taxonomy" id="247094"/>
    <lineage>
        <taxon>Eukaryota</taxon>
        <taxon>Metazoa</taxon>
        <taxon>Chordata</taxon>
        <taxon>Craniata</taxon>
        <taxon>Vertebrata</taxon>
        <taxon>Euteleostomi</taxon>
        <taxon>Amphibia</taxon>
        <taxon>Batrachia</taxon>
        <taxon>Anura</taxon>
        <taxon>Pipoidea</taxon>
        <taxon>Pipidae</taxon>
        <taxon>Pipinae</taxon>
        <taxon>Hymenochirus</taxon>
    </lineage>
</organism>
<proteinExistence type="predicted"/>
<accession>A0A8T2IPG1</accession>
<dbReference type="OrthoDB" id="6159398at2759"/>
<dbReference type="PANTHER" id="PTHR44427">
    <property type="entry name" value="CARCINOEMBRYONIC ANTIGEN-RELATED CELL ADHESION MOLECULE 19"/>
    <property type="match status" value="1"/>
</dbReference>
<dbReference type="SMART" id="SM00409">
    <property type="entry name" value="IG"/>
    <property type="match status" value="2"/>
</dbReference>
<evidence type="ECO:0000259" key="6">
    <source>
        <dbReference type="PROSITE" id="PS50835"/>
    </source>
</evidence>
<dbReference type="Proteomes" id="UP000812440">
    <property type="component" value="Chromosome 7"/>
</dbReference>
<keyword evidence="4" id="KW-0472">Membrane</keyword>
<feature type="non-terminal residue" evidence="7">
    <location>
        <position position="252"/>
    </location>
</feature>
<dbReference type="AlphaFoldDB" id="A0A8T2IPG1"/>
<dbReference type="PANTHER" id="PTHR44427:SF1">
    <property type="entry name" value="CARCINOEMBRYONIC ANTIGEN-RELATED CELL ADHESION MOLECULE 1"/>
    <property type="match status" value="1"/>
</dbReference>
<comment type="caution">
    <text evidence="7">The sequence shown here is derived from an EMBL/GenBank/DDBJ whole genome shotgun (WGS) entry which is preliminary data.</text>
</comment>
<dbReference type="InterPro" id="IPR003598">
    <property type="entry name" value="Ig_sub2"/>
</dbReference>
<sequence>YSLSVLLCIWIHLTCGINIESIPLYPVYNKQVTLNVTGITGSIRSFSWYKDLSVNSSMAILTYSLNPTPTHTPGPQYFSRAQGLLNGSLVISTLSTSDQGNYMVQVEASSKVFDTFFLHVYMMVSKPTISASIAKPEEGGTLTLSCSESYQEKILWSRVGGNLPSGIIFTSTNTSVTFSRLKPSDTGQYQCVAENRVSRITSDSYTVNLYCFCQDPPAQNNGGIIAGIICGTIAGIVLTGCATFLLYKRLKP</sequence>
<keyword evidence="2" id="KW-0325">Glycoprotein</keyword>
<evidence type="ECO:0000313" key="7">
    <source>
        <dbReference type="EMBL" id="KAG8433872.1"/>
    </source>
</evidence>
<keyword evidence="1 5" id="KW-0732">Signal</keyword>
<evidence type="ECO:0000256" key="1">
    <source>
        <dbReference type="ARBA" id="ARBA00022729"/>
    </source>
</evidence>
<dbReference type="PROSITE" id="PS50835">
    <property type="entry name" value="IG_LIKE"/>
    <property type="match status" value="1"/>
</dbReference>
<gene>
    <name evidence="7" type="ORF">GDO86_012296</name>
</gene>
<keyword evidence="8" id="KW-1185">Reference proteome</keyword>
<feature type="chain" id="PRO_5035786035" description="Ig-like domain-containing protein" evidence="5">
    <location>
        <begin position="17"/>
        <end position="252"/>
    </location>
</feature>
<dbReference type="SUPFAM" id="SSF48726">
    <property type="entry name" value="Immunoglobulin"/>
    <property type="match status" value="2"/>
</dbReference>
<keyword evidence="3" id="KW-0393">Immunoglobulin domain</keyword>
<dbReference type="SMART" id="SM00408">
    <property type="entry name" value="IGc2"/>
    <property type="match status" value="1"/>
</dbReference>
<feature type="domain" description="Ig-like" evidence="6">
    <location>
        <begin position="127"/>
        <end position="208"/>
    </location>
</feature>
<dbReference type="EMBL" id="JAACNH010000008">
    <property type="protein sequence ID" value="KAG8433872.1"/>
    <property type="molecule type" value="Genomic_DNA"/>
</dbReference>
<name>A0A8T2IPG1_9PIPI</name>
<evidence type="ECO:0000256" key="5">
    <source>
        <dbReference type="SAM" id="SignalP"/>
    </source>
</evidence>
<evidence type="ECO:0000313" key="8">
    <source>
        <dbReference type="Proteomes" id="UP000812440"/>
    </source>
</evidence>
<dbReference type="InterPro" id="IPR013783">
    <property type="entry name" value="Ig-like_fold"/>
</dbReference>
<dbReference type="InterPro" id="IPR050831">
    <property type="entry name" value="CEA_cell_adhesion"/>
</dbReference>
<dbReference type="InterPro" id="IPR003599">
    <property type="entry name" value="Ig_sub"/>
</dbReference>
<evidence type="ECO:0000256" key="3">
    <source>
        <dbReference type="ARBA" id="ARBA00023319"/>
    </source>
</evidence>
<feature type="transmembrane region" description="Helical" evidence="4">
    <location>
        <begin position="224"/>
        <end position="247"/>
    </location>
</feature>
<protein>
    <recommendedName>
        <fullName evidence="6">Ig-like domain-containing protein</fullName>
    </recommendedName>
</protein>
<evidence type="ECO:0000256" key="2">
    <source>
        <dbReference type="ARBA" id="ARBA00023180"/>
    </source>
</evidence>
<keyword evidence="4" id="KW-0812">Transmembrane</keyword>
<dbReference type="InterPro" id="IPR007110">
    <property type="entry name" value="Ig-like_dom"/>
</dbReference>
<reference evidence="7" key="1">
    <citation type="thesis" date="2020" institute="ProQuest LLC" country="789 East Eisenhower Parkway, Ann Arbor, MI, USA">
        <title>Comparative Genomics and Chromosome Evolution.</title>
        <authorList>
            <person name="Mudd A.B."/>
        </authorList>
    </citation>
    <scope>NUCLEOTIDE SEQUENCE</scope>
    <source>
        <strain evidence="7">Female2</strain>
        <tissue evidence="7">Blood</tissue>
    </source>
</reference>
<dbReference type="Gene3D" id="2.60.40.10">
    <property type="entry name" value="Immunoglobulins"/>
    <property type="match status" value="2"/>
</dbReference>
<feature type="non-terminal residue" evidence="7">
    <location>
        <position position="1"/>
    </location>
</feature>
<keyword evidence="4" id="KW-1133">Transmembrane helix</keyword>
<dbReference type="InterPro" id="IPR036179">
    <property type="entry name" value="Ig-like_dom_sf"/>
</dbReference>
<feature type="signal peptide" evidence="5">
    <location>
        <begin position="1"/>
        <end position="16"/>
    </location>
</feature>